<dbReference type="Proteomes" id="UP000510621">
    <property type="component" value="Chromosome"/>
</dbReference>
<evidence type="ECO:0000313" key="2">
    <source>
        <dbReference type="Proteomes" id="UP000510621"/>
    </source>
</evidence>
<dbReference type="EMBL" id="CP059265">
    <property type="protein sequence ID" value="QLQ32396.1"/>
    <property type="molecule type" value="Genomic_DNA"/>
</dbReference>
<gene>
    <name evidence="1" type="ORF">HZT40_13295</name>
</gene>
<dbReference type="KEGG" id="this:HZT40_13295"/>
<dbReference type="AlphaFoldDB" id="A0A7L6ATE1"/>
<organism evidence="1 2">
    <name type="scientific">Candidatus Thiothrix singaporensis</name>
    <dbReference type="NCBI Taxonomy" id="2799669"/>
    <lineage>
        <taxon>Bacteria</taxon>
        <taxon>Pseudomonadati</taxon>
        <taxon>Pseudomonadota</taxon>
        <taxon>Gammaproteobacteria</taxon>
        <taxon>Thiotrichales</taxon>
        <taxon>Thiotrichaceae</taxon>
        <taxon>Thiothrix</taxon>
    </lineage>
</organism>
<reference evidence="1" key="1">
    <citation type="submission" date="2020-06" db="EMBL/GenBank/DDBJ databases">
        <title>Analysis procedures for assessing recovery of high quality, complete, closed genomes from Nanopore long read metagenome sequencing.</title>
        <authorList>
            <person name="Bessarab I."/>
            <person name="Arumugam K."/>
            <person name="Haryono M."/>
            <person name="Liu X."/>
            <person name="Roy S."/>
            <person name="Zuniga-Montanez R.E."/>
            <person name="Qiu G."/>
            <person name="Drautz-Moses D.I."/>
            <person name="Law Y.Y."/>
            <person name="Wuertz S."/>
            <person name="Lauro F.M."/>
            <person name="Huson D.H."/>
            <person name="Williams R.B."/>
        </authorList>
    </citation>
    <scope>NUCLEOTIDE SEQUENCE [LARGE SCALE GENOMIC DNA]</scope>
    <source>
        <strain evidence="1">SSD2</strain>
    </source>
</reference>
<evidence type="ECO:0000313" key="1">
    <source>
        <dbReference type="EMBL" id="QLQ32396.1"/>
    </source>
</evidence>
<protein>
    <submittedName>
        <fullName evidence="1">Uncharacterized protein</fullName>
    </submittedName>
</protein>
<keyword evidence="2" id="KW-1185">Reference proteome</keyword>
<sequence length="45" mass="5381">MEGSWALGDQVSTVCRMDAAFERTGMYSQRVLMWLRNDQRDFHER</sequence>
<name>A0A7L6ATE1_9GAMM</name>
<proteinExistence type="predicted"/>
<accession>A0A7L6ATE1</accession>